<keyword evidence="3 14" id="KW-0812">Transmembrane</keyword>
<feature type="transmembrane region" description="Helical" evidence="14">
    <location>
        <begin position="112"/>
        <end position="138"/>
    </location>
</feature>
<keyword evidence="12" id="KW-0407">Ion channel</keyword>
<evidence type="ECO:0000313" key="16">
    <source>
        <dbReference type="EMBL" id="KAH9643950.1"/>
    </source>
</evidence>
<feature type="transmembrane region" description="Helical" evidence="14">
    <location>
        <begin position="158"/>
        <end position="180"/>
    </location>
</feature>
<dbReference type="InterPro" id="IPR001807">
    <property type="entry name" value="ClC"/>
</dbReference>
<keyword evidence="8" id="KW-0129">CBS domain</keyword>
<evidence type="ECO:0000256" key="2">
    <source>
        <dbReference type="ARBA" id="ARBA00022448"/>
    </source>
</evidence>
<dbReference type="FunFam" id="1.10.3080.10:FF:000003">
    <property type="entry name" value="Chloride channel 2"/>
    <property type="match status" value="1"/>
</dbReference>
<evidence type="ECO:0000256" key="4">
    <source>
        <dbReference type="ARBA" id="ARBA00022737"/>
    </source>
</evidence>
<protein>
    <recommendedName>
        <fullName evidence="15">CBS domain-containing protein</fullName>
    </recommendedName>
</protein>
<dbReference type="SUPFAM" id="SSF81340">
    <property type="entry name" value="Clc chloride channel"/>
    <property type="match status" value="1"/>
</dbReference>
<keyword evidence="4" id="KW-0677">Repeat</keyword>
<evidence type="ECO:0000256" key="9">
    <source>
        <dbReference type="ARBA" id="ARBA00023136"/>
    </source>
</evidence>
<keyword evidence="9 14" id="KW-0472">Membrane</keyword>
<evidence type="ECO:0000256" key="5">
    <source>
        <dbReference type="ARBA" id="ARBA00022882"/>
    </source>
</evidence>
<evidence type="ECO:0000256" key="3">
    <source>
        <dbReference type="ARBA" id="ARBA00022692"/>
    </source>
</evidence>
<dbReference type="InterPro" id="IPR014743">
    <property type="entry name" value="Cl-channel_core"/>
</dbReference>
<feature type="transmembrane region" description="Helical" evidence="14">
    <location>
        <begin position="472"/>
        <end position="496"/>
    </location>
</feature>
<evidence type="ECO:0000256" key="1">
    <source>
        <dbReference type="ARBA" id="ARBA00004141"/>
    </source>
</evidence>
<feature type="region of interest" description="Disordered" evidence="13">
    <location>
        <begin position="847"/>
        <end position="867"/>
    </location>
</feature>
<evidence type="ECO:0000256" key="10">
    <source>
        <dbReference type="ARBA" id="ARBA00023173"/>
    </source>
</evidence>
<dbReference type="Pfam" id="PF00571">
    <property type="entry name" value="CBS"/>
    <property type="match status" value="2"/>
</dbReference>
<feature type="transmembrane region" description="Helical" evidence="14">
    <location>
        <begin position="342"/>
        <end position="361"/>
    </location>
</feature>
<evidence type="ECO:0000256" key="7">
    <source>
        <dbReference type="ARBA" id="ARBA00023065"/>
    </source>
</evidence>
<dbReference type="InterPro" id="IPR046342">
    <property type="entry name" value="CBS_dom_sf"/>
</dbReference>
<dbReference type="GO" id="GO:0005886">
    <property type="term" value="C:plasma membrane"/>
    <property type="evidence" value="ECO:0007669"/>
    <property type="project" value="TreeGrafter"/>
</dbReference>
<dbReference type="CDD" id="cd03683">
    <property type="entry name" value="ClC_1_like"/>
    <property type="match status" value="1"/>
</dbReference>
<feature type="transmembrane region" description="Helical" evidence="14">
    <location>
        <begin position="187"/>
        <end position="206"/>
    </location>
</feature>
<feature type="domain" description="CBS" evidence="15">
    <location>
        <begin position="772"/>
        <end position="819"/>
    </location>
</feature>
<dbReference type="EMBL" id="JACEFF010000106">
    <property type="protein sequence ID" value="KAH9643950.1"/>
    <property type="molecule type" value="Genomic_DNA"/>
</dbReference>
<dbReference type="Gene3D" id="3.10.580.10">
    <property type="entry name" value="CBS-domain"/>
    <property type="match status" value="2"/>
</dbReference>
<proteinExistence type="predicted"/>
<dbReference type="Gene3D" id="1.10.3080.10">
    <property type="entry name" value="Clc chloride channel"/>
    <property type="match status" value="1"/>
</dbReference>
<evidence type="ECO:0000256" key="12">
    <source>
        <dbReference type="ARBA" id="ARBA00023303"/>
    </source>
</evidence>
<feature type="transmembrane region" description="Helical" evidence="14">
    <location>
        <begin position="410"/>
        <end position="435"/>
    </location>
</feature>
<keyword evidence="11" id="KW-0868">Chloride</keyword>
<dbReference type="Proteomes" id="UP000814243">
    <property type="component" value="Unassembled WGS sequence"/>
</dbReference>
<keyword evidence="2" id="KW-0813">Transport</keyword>
<dbReference type="PRINTS" id="PR00762">
    <property type="entry name" value="CLCHANNEL"/>
</dbReference>
<evidence type="ECO:0000259" key="15">
    <source>
        <dbReference type="SMART" id="SM00116"/>
    </source>
</evidence>
<feature type="domain" description="CBS" evidence="15">
    <location>
        <begin position="562"/>
        <end position="613"/>
    </location>
</feature>
<dbReference type="Pfam" id="PF00654">
    <property type="entry name" value="Voltage_CLC"/>
    <property type="match status" value="1"/>
</dbReference>
<dbReference type="InterPro" id="IPR000644">
    <property type="entry name" value="CBS_dom"/>
</dbReference>
<name>A0A922MX11_SPOEX</name>
<feature type="transmembrane region" description="Helical" evidence="14">
    <location>
        <begin position="69"/>
        <end position="91"/>
    </location>
</feature>
<dbReference type="InterPro" id="IPR050970">
    <property type="entry name" value="Cl_channel_volt-gated"/>
</dbReference>
<feature type="transmembrane region" description="Helical" evidence="14">
    <location>
        <begin position="447"/>
        <end position="466"/>
    </location>
</feature>
<dbReference type="SUPFAM" id="SSF54631">
    <property type="entry name" value="CBS-domain pair"/>
    <property type="match status" value="1"/>
</dbReference>
<evidence type="ECO:0000256" key="14">
    <source>
        <dbReference type="SAM" id="Phobius"/>
    </source>
</evidence>
<dbReference type="AlphaFoldDB" id="A0A922MX11"/>
<comment type="caution">
    <text evidence="16">The sequence shown here is derived from an EMBL/GenBank/DDBJ whole genome shotgun (WGS) entry which is preliminary data.</text>
</comment>
<dbReference type="SMART" id="SM00116">
    <property type="entry name" value="CBS"/>
    <property type="match status" value="2"/>
</dbReference>
<evidence type="ECO:0000256" key="8">
    <source>
        <dbReference type="ARBA" id="ARBA00023122"/>
    </source>
</evidence>
<dbReference type="PANTHER" id="PTHR45720">
    <property type="entry name" value="CHLORIDE CHANNEL PROTEIN 2"/>
    <property type="match status" value="1"/>
</dbReference>
<dbReference type="GO" id="GO:0005247">
    <property type="term" value="F:voltage-gated chloride channel activity"/>
    <property type="evidence" value="ECO:0007669"/>
    <property type="project" value="TreeGrafter"/>
</dbReference>
<keyword evidence="6 14" id="KW-1133">Transmembrane helix</keyword>
<accession>A0A922MX11</accession>
<keyword evidence="10" id="KW-0869">Chloride channel</keyword>
<keyword evidence="7" id="KW-0406">Ion transport</keyword>
<feature type="transmembrane region" description="Helical" evidence="14">
    <location>
        <begin position="218"/>
        <end position="241"/>
    </location>
</feature>
<comment type="subcellular location">
    <subcellularLocation>
        <location evidence="1">Membrane</location>
        <topology evidence="1">Multi-pass membrane protein</topology>
    </subcellularLocation>
</comment>
<evidence type="ECO:0000256" key="13">
    <source>
        <dbReference type="SAM" id="MobiDB-lite"/>
    </source>
</evidence>
<evidence type="ECO:0000256" key="11">
    <source>
        <dbReference type="ARBA" id="ARBA00023214"/>
    </source>
</evidence>
<feature type="transmembrane region" description="Helical" evidence="14">
    <location>
        <begin position="253"/>
        <end position="273"/>
    </location>
</feature>
<evidence type="ECO:0000313" key="17">
    <source>
        <dbReference type="Proteomes" id="UP000814243"/>
    </source>
</evidence>
<evidence type="ECO:0000256" key="6">
    <source>
        <dbReference type="ARBA" id="ARBA00022989"/>
    </source>
</evidence>
<feature type="transmembrane region" description="Helical" evidence="14">
    <location>
        <begin position="503"/>
        <end position="523"/>
    </location>
</feature>
<sequence>MYGRYQRDLSEAAREEARRLRRLRKKRRKDDKLRQKELEASGKHRPRGKFFKVLGYVWRHTFARLGEDWVFLALLGIIMAVVNFAMDRGIAVCQNARMWMYKDLATSTFSQYVAWVSLPVCLILFAAGFVHIVAAQSIGSGIPEMKTILRGVHLKEYLTYRAMISKIVGLTATLGSGLPLGKEGPSVHIASMVATLLSKLVTTFQGIYSNESRTSEMLAAACAVGVASCFAAPVGGVLFSIEVTTTYFAVRNYWRGFFAACCSAIMFRLLSVWSGAMPTVKPLFPTNLPQDFPFDPQEFAVFVLLGIVSGLLAALWVFLHRQYVLFIRNTKSLSNFLQKNRFIYPGFITLAVMSILFPPGIGKYMAADLGNQEQVLSLFSNFTWTDELTAEQASVVSHWQTLEVDHFGCLIIYFFSIFFLSLVSCTLPVPAGIFVPAFKMGASLGRFTGEVMHYFCPLGVAYGGHIQKILPGGYAVVGAAAFTGAVTHTVSTIVIVSEMTGQVTHLLPIMAAVLAANATASLLQPSCFDSIILIKKLPYLPDLLSSASRMYDICVEDFMVRDVKYIWNRMSFQQLKDLLKENKTIKSFPLVDSPSSMVLLGSIHRWELVKVIEKQVGRDRRLQIAALWHREAELRRRDEEARKKVRRPSRFEVRRFKSPGQLFRPKSILKKTNSFTLSRGLGAGVPSAPNTPSTPQPSVYTTVTGAETRIRAAFEAIFKRSTLLQDVEGGLPDQLSPTSLPRSPSINKKVQLHPDDPEYEDENLYICHIDPAPFQLVERTSLLKVHSLFSTLGVSRAYVTAIGRLIGVVSLKELRKAIEDVNSGALTLANRPEPPQTPIPTVIKVVSTQPAPPSDSETAKLTTPGDH</sequence>
<keyword evidence="5" id="KW-0851">Voltage-gated channel</keyword>
<feature type="transmembrane region" description="Helical" evidence="14">
    <location>
        <begin position="299"/>
        <end position="321"/>
    </location>
</feature>
<gene>
    <name evidence="16" type="ORF">HF086_016500</name>
</gene>
<organism evidence="16 17">
    <name type="scientific">Spodoptera exigua</name>
    <name type="common">Beet armyworm</name>
    <name type="synonym">Noctua fulgens</name>
    <dbReference type="NCBI Taxonomy" id="7107"/>
    <lineage>
        <taxon>Eukaryota</taxon>
        <taxon>Metazoa</taxon>
        <taxon>Ecdysozoa</taxon>
        <taxon>Arthropoda</taxon>
        <taxon>Hexapoda</taxon>
        <taxon>Insecta</taxon>
        <taxon>Pterygota</taxon>
        <taxon>Neoptera</taxon>
        <taxon>Endopterygota</taxon>
        <taxon>Lepidoptera</taxon>
        <taxon>Glossata</taxon>
        <taxon>Ditrysia</taxon>
        <taxon>Noctuoidea</taxon>
        <taxon>Noctuidae</taxon>
        <taxon>Amphipyrinae</taxon>
        <taxon>Spodoptera</taxon>
    </lineage>
</organism>
<dbReference type="GO" id="GO:0034707">
    <property type="term" value="C:chloride channel complex"/>
    <property type="evidence" value="ECO:0007669"/>
    <property type="project" value="UniProtKB-KW"/>
</dbReference>
<dbReference type="PANTHER" id="PTHR45720:SF10">
    <property type="entry name" value="CHLORIDE CHANNEL PROTEIN 2"/>
    <property type="match status" value="1"/>
</dbReference>
<reference evidence="16" key="1">
    <citation type="journal article" date="2021" name="G3 (Bethesda)">
        <title>Genome and transcriptome analysis of the beet armyworm Spodoptera exigua reveals targets for pest control. .</title>
        <authorList>
            <person name="Simon S."/>
            <person name="Breeschoten T."/>
            <person name="Jansen H.J."/>
            <person name="Dirks R.P."/>
            <person name="Schranz M.E."/>
            <person name="Ros V.I.D."/>
        </authorList>
    </citation>
    <scope>NUCLEOTIDE SEQUENCE</scope>
    <source>
        <strain evidence="16">TB_SE_WUR_2020</strain>
    </source>
</reference>